<evidence type="ECO:0000313" key="2">
    <source>
        <dbReference type="EMBL" id="KAF6141368.1"/>
    </source>
</evidence>
<dbReference type="Proteomes" id="UP000541444">
    <property type="component" value="Unassembled WGS sequence"/>
</dbReference>
<proteinExistence type="predicted"/>
<name>A0A7J7LFN5_9MAGN</name>
<feature type="region of interest" description="Disordered" evidence="1">
    <location>
        <begin position="157"/>
        <end position="192"/>
    </location>
</feature>
<keyword evidence="3" id="KW-1185">Reference proteome</keyword>
<sequence length="192" mass="21475">MNANKKNKKAEKADVPLKKKGLANRMTRKRLAEFPELENIQSTVENLLHQVAPGEGLEVVKDLMVDDNVEVGKEVQTMRVAEVAKNDIVFFNQEEVIGEAYQASAYQTTNVSVEEHTIEVKKTEDEASQASVDQTTVVSVEEQTIEVVQTKVVISHQEEDVDKASQSKESKKEVEQDKVEVVEGKDDDYGNL</sequence>
<evidence type="ECO:0000256" key="1">
    <source>
        <dbReference type="SAM" id="MobiDB-lite"/>
    </source>
</evidence>
<comment type="caution">
    <text evidence="2">The sequence shown here is derived from an EMBL/GenBank/DDBJ whole genome shotgun (WGS) entry which is preliminary data.</text>
</comment>
<dbReference type="EMBL" id="JACGCM010002327">
    <property type="protein sequence ID" value="KAF6141368.1"/>
    <property type="molecule type" value="Genomic_DNA"/>
</dbReference>
<reference evidence="2 3" key="1">
    <citation type="journal article" date="2020" name="IScience">
        <title>Genome Sequencing of the Endangered Kingdonia uniflora (Circaeasteraceae, Ranunculales) Reveals Potential Mechanisms of Evolutionary Specialization.</title>
        <authorList>
            <person name="Sun Y."/>
            <person name="Deng T."/>
            <person name="Zhang A."/>
            <person name="Moore M.J."/>
            <person name="Landis J.B."/>
            <person name="Lin N."/>
            <person name="Zhang H."/>
            <person name="Zhang X."/>
            <person name="Huang J."/>
            <person name="Zhang X."/>
            <person name="Sun H."/>
            <person name="Wang H."/>
        </authorList>
    </citation>
    <scope>NUCLEOTIDE SEQUENCE [LARGE SCALE GENOMIC DNA]</scope>
    <source>
        <strain evidence="2">TB1705</strain>
        <tissue evidence="2">Leaf</tissue>
    </source>
</reference>
<evidence type="ECO:0000313" key="3">
    <source>
        <dbReference type="Proteomes" id="UP000541444"/>
    </source>
</evidence>
<protein>
    <submittedName>
        <fullName evidence="2">Uncharacterized protein</fullName>
    </submittedName>
</protein>
<dbReference type="AlphaFoldDB" id="A0A7J7LFN5"/>
<accession>A0A7J7LFN5</accession>
<gene>
    <name evidence="2" type="ORF">GIB67_021184</name>
</gene>
<organism evidence="2 3">
    <name type="scientific">Kingdonia uniflora</name>
    <dbReference type="NCBI Taxonomy" id="39325"/>
    <lineage>
        <taxon>Eukaryota</taxon>
        <taxon>Viridiplantae</taxon>
        <taxon>Streptophyta</taxon>
        <taxon>Embryophyta</taxon>
        <taxon>Tracheophyta</taxon>
        <taxon>Spermatophyta</taxon>
        <taxon>Magnoliopsida</taxon>
        <taxon>Ranunculales</taxon>
        <taxon>Circaeasteraceae</taxon>
        <taxon>Kingdonia</taxon>
    </lineage>
</organism>